<dbReference type="OrthoDB" id="285156at2"/>
<organism evidence="1 2">
    <name type="scientific">Bremerella cremea</name>
    <dbReference type="NCBI Taxonomy" id="1031537"/>
    <lineage>
        <taxon>Bacteria</taxon>
        <taxon>Pseudomonadati</taxon>
        <taxon>Planctomycetota</taxon>
        <taxon>Planctomycetia</taxon>
        <taxon>Pirellulales</taxon>
        <taxon>Pirellulaceae</taxon>
        <taxon>Bremerella</taxon>
    </lineage>
</organism>
<protein>
    <submittedName>
        <fullName evidence="1">Uncharacterized protein</fullName>
    </submittedName>
</protein>
<dbReference type="RefSeq" id="WP_114366727.1">
    <property type="nucleotide sequence ID" value="NZ_QPEX01000006.1"/>
</dbReference>
<comment type="caution">
    <text evidence="1">The sequence shown here is derived from an EMBL/GenBank/DDBJ whole genome shotgun (WGS) entry which is preliminary data.</text>
</comment>
<sequence>MPALSTSEASELLAQGIEKAKPTVLREINAELFPEEVANKTRTVSELTSHVRGGLTAEELVDLWNVVFPAHRNVWYDEEDMKIHYNEQTLGYAEGIER</sequence>
<dbReference type="Proteomes" id="UP000253562">
    <property type="component" value="Unassembled WGS sequence"/>
</dbReference>
<evidence type="ECO:0000313" key="1">
    <source>
        <dbReference type="EMBL" id="RCS55918.1"/>
    </source>
</evidence>
<reference evidence="1 2" key="1">
    <citation type="submission" date="2018-07" db="EMBL/GenBank/DDBJ databases">
        <title>Comparative genomes isolates from brazilian mangrove.</title>
        <authorList>
            <person name="De Araujo J.E."/>
            <person name="Taketani R.G."/>
            <person name="Silva M.C.P."/>
            <person name="Lourenco M.V."/>
            <person name="Oliveira V.M."/>
            <person name="Andreote F.D."/>
        </authorList>
    </citation>
    <scope>NUCLEOTIDE SEQUENCE [LARGE SCALE GENOMIC DNA]</scope>
    <source>
        <strain evidence="1 2">HEX PRIS-MGV</strain>
    </source>
</reference>
<evidence type="ECO:0000313" key="2">
    <source>
        <dbReference type="Proteomes" id="UP000253562"/>
    </source>
</evidence>
<accession>A0A368KXD6</accession>
<dbReference type="EMBL" id="QPEX01000006">
    <property type="protein sequence ID" value="RCS55918.1"/>
    <property type="molecule type" value="Genomic_DNA"/>
</dbReference>
<gene>
    <name evidence="1" type="ORF">DTL42_00570</name>
</gene>
<dbReference type="AlphaFoldDB" id="A0A368KXD6"/>
<name>A0A368KXD6_9BACT</name>
<proteinExistence type="predicted"/>